<organism evidence="1">
    <name type="scientific">Cacopsylla melanoneura</name>
    <dbReference type="NCBI Taxonomy" id="428564"/>
    <lineage>
        <taxon>Eukaryota</taxon>
        <taxon>Metazoa</taxon>
        <taxon>Ecdysozoa</taxon>
        <taxon>Arthropoda</taxon>
        <taxon>Hexapoda</taxon>
        <taxon>Insecta</taxon>
        <taxon>Pterygota</taxon>
        <taxon>Neoptera</taxon>
        <taxon>Paraneoptera</taxon>
        <taxon>Hemiptera</taxon>
        <taxon>Sternorrhyncha</taxon>
        <taxon>Psylloidea</taxon>
        <taxon>Psyllidae</taxon>
        <taxon>Psyllinae</taxon>
        <taxon>Cacopsylla</taxon>
    </lineage>
</organism>
<reference evidence="1" key="1">
    <citation type="submission" date="2021-05" db="EMBL/GenBank/DDBJ databases">
        <authorList>
            <person name="Alioto T."/>
            <person name="Alioto T."/>
            <person name="Gomez Garrido J."/>
        </authorList>
    </citation>
    <scope>NUCLEOTIDE SEQUENCE</scope>
</reference>
<sequence length="116" mass="13764">MFRETLSLVLKIKTHFCFTLKMLNLNDNKNVLFKTVYLNHPILQLKFLLLRIPLGMFFSLFIGEYLTIPVSSNQEKYHQTTKEALKNFRQHLKQCLIEMCPYSVQEFLNQADTLSF</sequence>
<name>A0A8D8SGN5_9HEMI</name>
<protein>
    <submittedName>
        <fullName evidence="1">Uncharacterized protein</fullName>
    </submittedName>
</protein>
<evidence type="ECO:0000313" key="1">
    <source>
        <dbReference type="EMBL" id="CAG6669520.1"/>
    </source>
</evidence>
<dbReference type="EMBL" id="HBUF01221274">
    <property type="protein sequence ID" value="CAG6669520.1"/>
    <property type="molecule type" value="Transcribed_RNA"/>
</dbReference>
<accession>A0A8D8SGN5</accession>
<proteinExistence type="predicted"/>
<dbReference type="AlphaFoldDB" id="A0A8D8SGN5"/>